<dbReference type="InterPro" id="IPR035243">
    <property type="entry name" value="TamA_POTRA_Dom_1"/>
</dbReference>
<evidence type="ECO:0000256" key="9">
    <source>
        <dbReference type="ARBA" id="ARBA00033063"/>
    </source>
</evidence>
<evidence type="ECO:0000256" key="4">
    <source>
        <dbReference type="ARBA" id="ARBA00022452"/>
    </source>
</evidence>
<dbReference type="Pfam" id="PF01103">
    <property type="entry name" value="Omp85"/>
    <property type="match status" value="1"/>
</dbReference>
<comment type="subcellular location">
    <subcellularLocation>
        <location evidence="1">Cell outer membrane</location>
    </subcellularLocation>
</comment>
<dbReference type="Gene3D" id="3.10.20.310">
    <property type="entry name" value="membrane protein fhac"/>
    <property type="match status" value="3"/>
</dbReference>
<keyword evidence="6 11" id="KW-0732">Signal</keyword>
<feature type="chain" id="PRO_5047299386" description="Translocation and assembly module subunit TamA" evidence="11">
    <location>
        <begin position="24"/>
        <end position="594"/>
    </location>
</feature>
<reference evidence="15 16" key="1">
    <citation type="submission" date="2024-01" db="EMBL/GenBank/DDBJ databases">
        <title>Novel species of the genus Luteimonas isolated from rivers.</title>
        <authorList>
            <person name="Lu H."/>
        </authorList>
    </citation>
    <scope>NUCLEOTIDE SEQUENCE [LARGE SCALE GENOMIC DNA]</scope>
    <source>
        <strain evidence="15 16">FXH3W</strain>
    </source>
</reference>
<accession>A0ABU7UXG3</accession>
<feature type="domain" description="Bacterial surface antigen (D15)" evidence="12">
    <location>
        <begin position="303"/>
        <end position="592"/>
    </location>
</feature>
<evidence type="ECO:0000256" key="5">
    <source>
        <dbReference type="ARBA" id="ARBA00022692"/>
    </source>
</evidence>
<feature type="signal peptide" evidence="11">
    <location>
        <begin position="1"/>
        <end position="23"/>
    </location>
</feature>
<keyword evidence="8" id="KW-0998">Cell outer membrane</keyword>
<evidence type="ECO:0000256" key="3">
    <source>
        <dbReference type="ARBA" id="ARBA00015419"/>
    </source>
</evidence>
<keyword evidence="7" id="KW-0472">Membrane</keyword>
<comment type="caution">
    <text evidence="15">The sequence shown here is derived from an EMBL/GenBank/DDBJ whole genome shotgun (WGS) entry which is preliminary data.</text>
</comment>
<evidence type="ECO:0000259" key="12">
    <source>
        <dbReference type="Pfam" id="PF01103"/>
    </source>
</evidence>
<dbReference type="EMBL" id="JAZHBO010000001">
    <property type="protein sequence ID" value="MEF2155206.1"/>
    <property type="molecule type" value="Genomic_DNA"/>
</dbReference>
<evidence type="ECO:0000256" key="1">
    <source>
        <dbReference type="ARBA" id="ARBA00004442"/>
    </source>
</evidence>
<evidence type="ECO:0000259" key="13">
    <source>
        <dbReference type="Pfam" id="PF07244"/>
    </source>
</evidence>
<evidence type="ECO:0000256" key="8">
    <source>
        <dbReference type="ARBA" id="ARBA00023237"/>
    </source>
</evidence>
<evidence type="ECO:0000256" key="7">
    <source>
        <dbReference type="ARBA" id="ARBA00023136"/>
    </source>
</evidence>
<dbReference type="Proteomes" id="UP001356170">
    <property type="component" value="Unassembled WGS sequence"/>
</dbReference>
<dbReference type="PANTHER" id="PTHR12815">
    <property type="entry name" value="SORTING AND ASSEMBLY MACHINERY SAMM50 PROTEIN FAMILY MEMBER"/>
    <property type="match status" value="1"/>
</dbReference>
<evidence type="ECO:0000313" key="15">
    <source>
        <dbReference type="EMBL" id="MEF2155206.1"/>
    </source>
</evidence>
<evidence type="ECO:0000256" key="2">
    <source>
        <dbReference type="ARBA" id="ARBA00010248"/>
    </source>
</evidence>
<evidence type="ECO:0000313" key="16">
    <source>
        <dbReference type="Proteomes" id="UP001356170"/>
    </source>
</evidence>
<evidence type="ECO:0000256" key="6">
    <source>
        <dbReference type="ARBA" id="ARBA00022729"/>
    </source>
</evidence>
<protein>
    <recommendedName>
        <fullName evidence="3">Translocation and assembly module subunit TamA</fullName>
    </recommendedName>
    <alternativeName>
        <fullName evidence="9">Autotransporter assembly factor TamA</fullName>
    </alternativeName>
</protein>
<evidence type="ECO:0000256" key="10">
    <source>
        <dbReference type="ARBA" id="ARBA00093548"/>
    </source>
</evidence>
<keyword evidence="5" id="KW-0812">Transmembrane</keyword>
<keyword evidence="16" id="KW-1185">Reference proteome</keyword>
<dbReference type="InterPro" id="IPR039910">
    <property type="entry name" value="D15-like"/>
</dbReference>
<dbReference type="Pfam" id="PF17243">
    <property type="entry name" value="POTRA_TamA_1"/>
    <property type="match status" value="1"/>
</dbReference>
<proteinExistence type="inferred from homology"/>
<evidence type="ECO:0000259" key="14">
    <source>
        <dbReference type="Pfam" id="PF17243"/>
    </source>
</evidence>
<sequence length="594" mass="67164">MSVRAPLTLAIALALCSPAVAHAAKITDVRIEGLDVSMTENVQLALSAMDSLNKDVSDRRYAYLIKQAEPEAREALEPFGYYSPVVTVEQQNSAAGTVLVIRVDKGEPTRVRESRVVIQGEGSDDFYLDQELEAFFPQVGDIFDQEIYEQSKSRITRRLAERGYFDADFLTRRVEVTRALRAADIDLSWESGNRYDMGATTITQEPRTIIRPEILKQYIYWNEGDYYHQGRLDRLRDSLSKLDYFSGIEIEPHPEEAVDFRVPVTVKLTPAKRSVYTAGLSYGTFSGPGVRGSIEKRYLNDRGHKALADLDWARRRKTLTLQYRIPALRWRDGWYTFSLQGFDEQTDYINNRRLTFVASRSGNITQNLSAIVAMNGIRERWYFTAEDDGNPDTPIPFHYANAFYPSFSVHYTRSDDPIFPRDAFGANAELRGGVADDGDNRTTFAQLSGSARYYRGVGVNDRLITRGEFGYSRTDIQFLPPALRFYAGGDRSIRGYGWREVGPRIGTGDDKFPIGATKMLTGSVEYEHYFNKSWGMAAFVDSGSAWDDKPEWQTGVGVGLRWRSPVGPLRVDIARGLNHPDSPFQLYLNIGSDL</sequence>
<evidence type="ECO:0000256" key="11">
    <source>
        <dbReference type="SAM" id="SignalP"/>
    </source>
</evidence>
<dbReference type="InterPro" id="IPR000184">
    <property type="entry name" value="Bac_surfAg_D15"/>
</dbReference>
<organism evidence="15 16">
    <name type="scientific">Aquilutibacter rugosus</name>
    <dbReference type="NCBI Taxonomy" id="3115820"/>
    <lineage>
        <taxon>Bacteria</taxon>
        <taxon>Pseudomonadati</taxon>
        <taxon>Pseudomonadota</taxon>
        <taxon>Gammaproteobacteria</taxon>
        <taxon>Lysobacterales</taxon>
        <taxon>Lysobacteraceae</taxon>
        <taxon>Aquilutibacter</taxon>
    </lineage>
</organism>
<dbReference type="Gene3D" id="2.40.160.50">
    <property type="entry name" value="membrane protein fhac: a member of the omp85/tpsb transporter family"/>
    <property type="match status" value="1"/>
</dbReference>
<keyword evidence="4" id="KW-1134">Transmembrane beta strand</keyword>
<dbReference type="PANTHER" id="PTHR12815:SF47">
    <property type="entry name" value="TRANSLOCATION AND ASSEMBLY MODULE SUBUNIT TAMA"/>
    <property type="match status" value="1"/>
</dbReference>
<dbReference type="RefSeq" id="WP_331703298.1">
    <property type="nucleotide sequence ID" value="NZ_JAZHBO010000001.1"/>
</dbReference>
<feature type="domain" description="POTRA" evidence="13">
    <location>
        <begin position="114"/>
        <end position="177"/>
    </location>
</feature>
<comment type="similarity">
    <text evidence="2">Belongs to the TamA family.</text>
</comment>
<name>A0ABU7UXG3_9GAMM</name>
<dbReference type="Pfam" id="PF07244">
    <property type="entry name" value="POTRA"/>
    <property type="match status" value="1"/>
</dbReference>
<comment type="subunit">
    <text evidence="10">Interacts with TamB to form the translocation and assembly module (TAM).</text>
</comment>
<feature type="domain" description="TamA POTRA" evidence="14">
    <location>
        <begin position="28"/>
        <end position="104"/>
    </location>
</feature>
<gene>
    <name evidence="15" type="ORF">V3390_03030</name>
</gene>
<dbReference type="InterPro" id="IPR010827">
    <property type="entry name" value="BamA/TamA_POTRA"/>
</dbReference>